<dbReference type="Proteomes" id="UP000189462">
    <property type="component" value="Unassembled WGS sequence"/>
</dbReference>
<gene>
    <name evidence="8" type="ORF">B1C78_13905</name>
</gene>
<name>A0A1V3NCG8_9GAMM</name>
<comment type="caution">
    <text evidence="8">The sequence shown here is derived from an EMBL/GenBank/DDBJ whole genome shotgun (WGS) entry which is preliminary data.</text>
</comment>
<dbReference type="STRING" id="108003.B1C78_13905"/>
<keyword evidence="5" id="KW-0663">Pyridoxal phosphate</keyword>
<dbReference type="PROSITE" id="PS00105">
    <property type="entry name" value="AA_TRANSFER_CLASS_1"/>
    <property type="match status" value="1"/>
</dbReference>
<reference evidence="8 9" key="1">
    <citation type="submission" date="2017-02" db="EMBL/GenBank/DDBJ databases">
        <title>Genomic diversity within the haloalkaliphilic genus Thioalkalivibrio.</title>
        <authorList>
            <person name="Ahn A.-C."/>
            <person name="Meier-Kolthoff J."/>
            <person name="Overmars L."/>
            <person name="Richter M."/>
            <person name="Woyke T."/>
            <person name="Sorokin D.Y."/>
            <person name="Muyzer G."/>
        </authorList>
    </citation>
    <scope>NUCLEOTIDE SEQUENCE [LARGE SCALE GENOMIC DNA]</scope>
    <source>
        <strain evidence="8 9">ALJD</strain>
    </source>
</reference>
<dbReference type="InterPro" id="IPR004838">
    <property type="entry name" value="NHTrfase_class1_PyrdxlP-BS"/>
</dbReference>
<dbReference type="CDD" id="cd00609">
    <property type="entry name" value="AAT_like"/>
    <property type="match status" value="1"/>
</dbReference>
<organism evidence="8 9">
    <name type="scientific">Thioalkalivibrio denitrificans</name>
    <dbReference type="NCBI Taxonomy" id="108003"/>
    <lineage>
        <taxon>Bacteria</taxon>
        <taxon>Pseudomonadati</taxon>
        <taxon>Pseudomonadota</taxon>
        <taxon>Gammaproteobacteria</taxon>
        <taxon>Chromatiales</taxon>
        <taxon>Ectothiorhodospiraceae</taxon>
        <taxon>Thioalkalivibrio</taxon>
    </lineage>
</organism>
<evidence type="ECO:0000256" key="3">
    <source>
        <dbReference type="ARBA" id="ARBA00022576"/>
    </source>
</evidence>
<dbReference type="GO" id="GO:0008483">
    <property type="term" value="F:transaminase activity"/>
    <property type="evidence" value="ECO:0007669"/>
    <property type="project" value="UniProtKB-KW"/>
</dbReference>
<evidence type="ECO:0000313" key="9">
    <source>
        <dbReference type="Proteomes" id="UP000189462"/>
    </source>
</evidence>
<dbReference type="GO" id="GO:0006520">
    <property type="term" value="P:amino acid metabolic process"/>
    <property type="evidence" value="ECO:0007669"/>
    <property type="project" value="InterPro"/>
</dbReference>
<comment type="cofactor">
    <cofactor evidence="1 6">
        <name>pyridoxal 5'-phosphate</name>
        <dbReference type="ChEBI" id="CHEBI:597326"/>
    </cofactor>
</comment>
<dbReference type="OrthoDB" id="9803354at2"/>
<dbReference type="InterPro" id="IPR015422">
    <property type="entry name" value="PyrdxlP-dep_Trfase_small"/>
</dbReference>
<keyword evidence="4 6" id="KW-0808">Transferase</keyword>
<dbReference type="InterPro" id="IPR015421">
    <property type="entry name" value="PyrdxlP-dep_Trfase_major"/>
</dbReference>
<dbReference type="EC" id="2.6.1.-" evidence="6"/>
<dbReference type="Pfam" id="PF00155">
    <property type="entry name" value="Aminotran_1_2"/>
    <property type="match status" value="1"/>
</dbReference>
<evidence type="ECO:0000256" key="1">
    <source>
        <dbReference type="ARBA" id="ARBA00001933"/>
    </source>
</evidence>
<evidence type="ECO:0000313" key="8">
    <source>
        <dbReference type="EMBL" id="OOG22797.1"/>
    </source>
</evidence>
<dbReference type="RefSeq" id="WP_077279793.1">
    <property type="nucleotide sequence ID" value="NZ_MVBK01000091.1"/>
</dbReference>
<sequence>MTPDDSYSPRVQLNLNARGLPQSATLAINERCAAMRREGRSVFRMGLGQSPFPVPEPVVEALRANSHQKDYLPVKGLPELRQAIVDYLHRHEGLSFSADHVLVGPGTKELMFIVQLVYYGDLVIPTPSWVSYAPQAHIIGRHLRWLPTHPETGLGVTPEALDALCRVDPDRPRLLILNSPGNPTGSAYAVEQLQAIAEVARRYRVLVLSDEIYSGLHFEGKHVSIARFYPEGTIISNGLSKWCGAGGWRLGALAFPRSLTWLLEPMASVASETFTSTSAPIQYAAVRAFEGGPEIEHYLTQCRRILRAIAHYTWESVRAVGAVATEPKGGFYLFPNFDPLRERLASRGITTSEQLCLHLLEDTGVACLPGEAFGRPLDELSVRLALVDFDGQKALEAAESLPEGTDPDNEFLRRHCGDVVEAVDRLCAWVS</sequence>
<evidence type="ECO:0000256" key="2">
    <source>
        <dbReference type="ARBA" id="ARBA00007441"/>
    </source>
</evidence>
<dbReference type="SUPFAM" id="SSF53383">
    <property type="entry name" value="PLP-dependent transferases"/>
    <property type="match status" value="1"/>
</dbReference>
<dbReference type="Gene3D" id="3.90.1150.10">
    <property type="entry name" value="Aspartate Aminotransferase, domain 1"/>
    <property type="match status" value="1"/>
</dbReference>
<evidence type="ECO:0000259" key="7">
    <source>
        <dbReference type="Pfam" id="PF00155"/>
    </source>
</evidence>
<evidence type="ECO:0000256" key="5">
    <source>
        <dbReference type="ARBA" id="ARBA00022898"/>
    </source>
</evidence>
<dbReference type="EMBL" id="MVBK01000091">
    <property type="protein sequence ID" value="OOG22797.1"/>
    <property type="molecule type" value="Genomic_DNA"/>
</dbReference>
<dbReference type="Gene3D" id="3.40.640.10">
    <property type="entry name" value="Type I PLP-dependent aspartate aminotransferase-like (Major domain)"/>
    <property type="match status" value="1"/>
</dbReference>
<dbReference type="InterPro" id="IPR015424">
    <property type="entry name" value="PyrdxlP-dep_Trfase"/>
</dbReference>
<dbReference type="InterPro" id="IPR004839">
    <property type="entry name" value="Aminotransferase_I/II_large"/>
</dbReference>
<dbReference type="InterPro" id="IPR050596">
    <property type="entry name" value="AspAT/PAT-like"/>
</dbReference>
<evidence type="ECO:0000256" key="6">
    <source>
        <dbReference type="RuleBase" id="RU000481"/>
    </source>
</evidence>
<keyword evidence="3 6" id="KW-0032">Aminotransferase</keyword>
<dbReference type="PANTHER" id="PTHR46383">
    <property type="entry name" value="ASPARTATE AMINOTRANSFERASE"/>
    <property type="match status" value="1"/>
</dbReference>
<feature type="domain" description="Aminotransferase class I/classII large" evidence="7">
    <location>
        <begin position="42"/>
        <end position="386"/>
    </location>
</feature>
<accession>A0A1V3NCG8</accession>
<dbReference type="PANTHER" id="PTHR46383:SF1">
    <property type="entry name" value="ASPARTATE AMINOTRANSFERASE"/>
    <property type="match status" value="1"/>
</dbReference>
<keyword evidence="9" id="KW-1185">Reference proteome</keyword>
<dbReference type="AlphaFoldDB" id="A0A1V3NCG8"/>
<evidence type="ECO:0000256" key="4">
    <source>
        <dbReference type="ARBA" id="ARBA00022679"/>
    </source>
</evidence>
<dbReference type="GO" id="GO:0030170">
    <property type="term" value="F:pyridoxal phosphate binding"/>
    <property type="evidence" value="ECO:0007669"/>
    <property type="project" value="InterPro"/>
</dbReference>
<comment type="similarity">
    <text evidence="2 6">Belongs to the class-I pyridoxal-phosphate-dependent aminotransferase family.</text>
</comment>
<protein>
    <recommendedName>
        <fullName evidence="6">Aminotransferase</fullName>
        <ecNumber evidence="6">2.6.1.-</ecNumber>
    </recommendedName>
</protein>
<proteinExistence type="inferred from homology"/>